<keyword evidence="13" id="KW-1185">Reference proteome</keyword>
<dbReference type="EMBL" id="JSWE01000096">
    <property type="protein sequence ID" value="KIE05371.1"/>
    <property type="molecule type" value="Genomic_DNA"/>
</dbReference>
<evidence type="ECO:0000256" key="6">
    <source>
        <dbReference type="ARBA" id="ARBA00022989"/>
    </source>
</evidence>
<protein>
    <recommendedName>
        <fullName evidence="14">Zinc transporter ZitB</fullName>
    </recommendedName>
</protein>
<dbReference type="GO" id="GO:0005886">
    <property type="term" value="C:plasma membrane"/>
    <property type="evidence" value="ECO:0007669"/>
    <property type="project" value="TreeGrafter"/>
</dbReference>
<evidence type="ECO:0000259" key="10">
    <source>
        <dbReference type="Pfam" id="PF01545"/>
    </source>
</evidence>
<comment type="subcellular location">
    <subcellularLocation>
        <location evidence="1">Membrane</location>
        <topology evidence="1">Multi-pass membrane protein</topology>
    </subcellularLocation>
</comment>
<gene>
    <name evidence="12" type="ORF">NF27_DT01450</name>
</gene>
<proteinExistence type="inferred from homology"/>
<dbReference type="Pfam" id="PF01545">
    <property type="entry name" value="Cation_efflux"/>
    <property type="match status" value="1"/>
</dbReference>
<name>A0A0C1MZ96_9RICK</name>
<dbReference type="PANTHER" id="PTHR11562:SF17">
    <property type="entry name" value="RE54080P-RELATED"/>
    <property type="match status" value="1"/>
</dbReference>
<evidence type="ECO:0000256" key="3">
    <source>
        <dbReference type="ARBA" id="ARBA00022448"/>
    </source>
</evidence>
<feature type="transmembrane region" description="Helical" evidence="9">
    <location>
        <begin position="54"/>
        <end position="71"/>
    </location>
</feature>
<evidence type="ECO:0008006" key="14">
    <source>
        <dbReference type="Google" id="ProtNLM"/>
    </source>
</evidence>
<keyword evidence="7" id="KW-0406">Ion transport</keyword>
<dbReference type="PATRIC" id="fig|86105.3.peg.945"/>
<dbReference type="InterPro" id="IPR027469">
    <property type="entry name" value="Cation_efflux_TMD_sf"/>
</dbReference>
<evidence type="ECO:0000256" key="5">
    <source>
        <dbReference type="ARBA" id="ARBA00022906"/>
    </source>
</evidence>
<feature type="transmembrane region" description="Helical" evidence="9">
    <location>
        <begin position="27"/>
        <end position="48"/>
    </location>
</feature>
<reference evidence="12 13" key="1">
    <citation type="submission" date="2014-11" db="EMBL/GenBank/DDBJ databases">
        <title>A Rickettsiales Symbiont of Amoebae With Ancient Features.</title>
        <authorList>
            <person name="Schulz F."/>
            <person name="Martijn J."/>
            <person name="Wascher F."/>
            <person name="Kostanjsek R."/>
            <person name="Ettema T.J."/>
            <person name="Horn M."/>
        </authorList>
    </citation>
    <scope>NUCLEOTIDE SEQUENCE [LARGE SCALE GENOMIC DNA]</scope>
    <source>
        <strain evidence="12 13">UWC36</strain>
    </source>
</reference>
<dbReference type="InterPro" id="IPR050681">
    <property type="entry name" value="CDF/SLC30A"/>
</dbReference>
<evidence type="ECO:0000313" key="12">
    <source>
        <dbReference type="EMBL" id="KIE05371.1"/>
    </source>
</evidence>
<evidence type="ECO:0000256" key="8">
    <source>
        <dbReference type="ARBA" id="ARBA00023136"/>
    </source>
</evidence>
<dbReference type="InterPro" id="IPR027470">
    <property type="entry name" value="Cation_efflux_CTD"/>
</dbReference>
<feature type="transmembrane region" description="Helical" evidence="9">
    <location>
        <begin position="91"/>
        <end position="114"/>
    </location>
</feature>
<accession>A0A0C1MZ96</accession>
<dbReference type="InterPro" id="IPR036837">
    <property type="entry name" value="Cation_efflux_CTD_sf"/>
</dbReference>
<dbReference type="STRING" id="86105.NF27_DT01450"/>
<keyword evidence="5" id="KW-0862">Zinc</keyword>
<keyword evidence="3" id="KW-0813">Transport</keyword>
<feature type="transmembrane region" description="Helical" evidence="9">
    <location>
        <begin position="190"/>
        <end position="207"/>
    </location>
</feature>
<dbReference type="Gene3D" id="1.20.1510.10">
    <property type="entry name" value="Cation efflux protein transmembrane domain"/>
    <property type="match status" value="1"/>
</dbReference>
<evidence type="ECO:0000259" key="11">
    <source>
        <dbReference type="Pfam" id="PF16916"/>
    </source>
</evidence>
<sequence length="302" mass="34036">MMSDIHGHTHNNYGDNINLDKNYLFKALLLTLSFMVIEIIVAFVTGSLTILSDAGHMFTDTLALGLSWYSIKLSSKKANNTFSYGYHRAQIIAALLNGITLFILSIYIIIEAIIKIQNPVELDGSILIWVGGAGFIVNLLGLYFITKASYNNINIRSALYHVLSDMFGSLAAVIAGCIIIYTQWMLIDPILSILISILFIRITWKLLTESLSILMETAPSDIDYQKLENDIKNVNSKIIDLHHIHIWSINKSKKFITLHIKVKDSSENDLIITSLEKILHNNFHIEHSTIQIENELCNNKAC</sequence>
<feature type="transmembrane region" description="Helical" evidence="9">
    <location>
        <begin position="158"/>
        <end position="184"/>
    </location>
</feature>
<dbReference type="PANTHER" id="PTHR11562">
    <property type="entry name" value="CATION EFFLUX PROTEIN/ ZINC TRANSPORTER"/>
    <property type="match status" value="1"/>
</dbReference>
<comment type="similarity">
    <text evidence="2">Belongs to the cation diffusion facilitator (CDF) transporter (TC 2.A.4) family. SLC30A subfamily.</text>
</comment>
<keyword evidence="4 9" id="KW-0812">Transmembrane</keyword>
<evidence type="ECO:0000256" key="9">
    <source>
        <dbReference type="SAM" id="Phobius"/>
    </source>
</evidence>
<keyword evidence="8 9" id="KW-0472">Membrane</keyword>
<keyword evidence="5" id="KW-0864">Zinc transport</keyword>
<evidence type="ECO:0000256" key="2">
    <source>
        <dbReference type="ARBA" id="ARBA00008873"/>
    </source>
</evidence>
<dbReference type="SUPFAM" id="SSF161111">
    <property type="entry name" value="Cation efflux protein transmembrane domain-like"/>
    <property type="match status" value="1"/>
</dbReference>
<organism evidence="12 13">
    <name type="scientific">Candidatus Jidaibacter acanthamoebae</name>
    <dbReference type="NCBI Taxonomy" id="86105"/>
    <lineage>
        <taxon>Bacteria</taxon>
        <taxon>Pseudomonadati</taxon>
        <taxon>Pseudomonadota</taxon>
        <taxon>Alphaproteobacteria</taxon>
        <taxon>Rickettsiales</taxon>
        <taxon>Candidatus Midichloriaceae</taxon>
        <taxon>Candidatus Jidaibacter</taxon>
    </lineage>
</organism>
<feature type="domain" description="Cation efflux protein cytoplasmic" evidence="11">
    <location>
        <begin position="219"/>
        <end position="294"/>
    </location>
</feature>
<dbReference type="NCBIfam" id="TIGR01297">
    <property type="entry name" value="CDF"/>
    <property type="match status" value="1"/>
</dbReference>
<dbReference type="Proteomes" id="UP000031258">
    <property type="component" value="Unassembled WGS sequence"/>
</dbReference>
<evidence type="ECO:0000256" key="4">
    <source>
        <dbReference type="ARBA" id="ARBA00022692"/>
    </source>
</evidence>
<dbReference type="InterPro" id="IPR002524">
    <property type="entry name" value="Cation_efflux"/>
</dbReference>
<comment type="caution">
    <text evidence="12">The sequence shown here is derived from an EMBL/GenBank/DDBJ whole genome shotgun (WGS) entry which is preliminary data.</text>
</comment>
<dbReference type="GO" id="GO:0005385">
    <property type="term" value="F:zinc ion transmembrane transporter activity"/>
    <property type="evidence" value="ECO:0007669"/>
    <property type="project" value="TreeGrafter"/>
</dbReference>
<dbReference type="SUPFAM" id="SSF160240">
    <property type="entry name" value="Cation efflux protein cytoplasmic domain-like"/>
    <property type="match status" value="1"/>
</dbReference>
<keyword evidence="6 9" id="KW-1133">Transmembrane helix</keyword>
<evidence type="ECO:0000256" key="1">
    <source>
        <dbReference type="ARBA" id="ARBA00004141"/>
    </source>
</evidence>
<dbReference type="AlphaFoldDB" id="A0A0C1MZ96"/>
<feature type="domain" description="Cation efflux protein transmembrane" evidence="10">
    <location>
        <begin position="26"/>
        <end position="215"/>
    </location>
</feature>
<dbReference type="Pfam" id="PF16916">
    <property type="entry name" value="ZT_dimer"/>
    <property type="match status" value="1"/>
</dbReference>
<evidence type="ECO:0000313" key="13">
    <source>
        <dbReference type="Proteomes" id="UP000031258"/>
    </source>
</evidence>
<evidence type="ECO:0000256" key="7">
    <source>
        <dbReference type="ARBA" id="ARBA00023065"/>
    </source>
</evidence>
<feature type="transmembrane region" description="Helical" evidence="9">
    <location>
        <begin position="126"/>
        <end position="146"/>
    </location>
</feature>
<dbReference type="InterPro" id="IPR058533">
    <property type="entry name" value="Cation_efflux_TM"/>
</dbReference>